<evidence type="ECO:0000256" key="5">
    <source>
        <dbReference type="ARBA" id="ARBA00022839"/>
    </source>
</evidence>
<dbReference type="GO" id="GO:0003676">
    <property type="term" value="F:nucleic acid binding"/>
    <property type="evidence" value="ECO:0007669"/>
    <property type="project" value="InterPro"/>
</dbReference>
<evidence type="ECO:0000256" key="2">
    <source>
        <dbReference type="ARBA" id="ARBA00022722"/>
    </source>
</evidence>
<gene>
    <name evidence="8" type="ORF">PACLA_8A009187</name>
</gene>
<comment type="cofactor">
    <cofactor evidence="1">
        <name>Mg(2+)</name>
        <dbReference type="ChEBI" id="CHEBI:18420"/>
    </cofactor>
</comment>
<protein>
    <submittedName>
        <fullName evidence="8">Exonuclease R569</fullName>
    </submittedName>
</protein>
<evidence type="ECO:0000313" key="8">
    <source>
        <dbReference type="EMBL" id="CAB4001078.1"/>
    </source>
</evidence>
<comment type="similarity">
    <text evidence="7">Belongs to the exonuclease superfamily. TREX family.</text>
</comment>
<dbReference type="SMART" id="SM00479">
    <property type="entry name" value="EXOIII"/>
    <property type="match status" value="1"/>
</dbReference>
<dbReference type="GO" id="GO:0006308">
    <property type="term" value="P:DNA catabolic process"/>
    <property type="evidence" value="ECO:0007669"/>
    <property type="project" value="TreeGrafter"/>
</dbReference>
<dbReference type="InterPro" id="IPR012337">
    <property type="entry name" value="RNaseH-like_sf"/>
</dbReference>
<evidence type="ECO:0000256" key="7">
    <source>
        <dbReference type="ARBA" id="ARBA00025769"/>
    </source>
</evidence>
<dbReference type="EMBL" id="CACRXK020003996">
    <property type="protein sequence ID" value="CAB4001078.1"/>
    <property type="molecule type" value="Genomic_DNA"/>
</dbReference>
<dbReference type="GO" id="GO:0005737">
    <property type="term" value="C:cytoplasm"/>
    <property type="evidence" value="ECO:0007669"/>
    <property type="project" value="TreeGrafter"/>
</dbReference>
<dbReference type="PANTHER" id="PTHR13058">
    <property type="entry name" value="THREE PRIME REPAIR EXONUCLEASE 1, 2"/>
    <property type="match status" value="1"/>
</dbReference>
<accession>A0A6S7IAV7</accession>
<evidence type="ECO:0000256" key="4">
    <source>
        <dbReference type="ARBA" id="ARBA00022801"/>
    </source>
</evidence>
<dbReference type="InterPro" id="IPR040393">
    <property type="entry name" value="TREX1/2"/>
</dbReference>
<dbReference type="Proteomes" id="UP001152795">
    <property type="component" value="Unassembled WGS sequence"/>
</dbReference>
<sequence>MDKKSTTAKARKAMKEVKCRRNELKNKKSAKLAKSEIKEGKTYESNIALNLQLPSNMANSDPLQTLESITNEQHQRYEKLVPQVRIKQNNCIQYDESKTYKFILFDTETTTMGKAAEICQLSAIDDVGQNEFSCYLMPESNVSKHATEINKLEIFKVNGERVLYHQGQPVQSSSLKEAQVSFINYINKVSTNDKEMKECIPVLVGHNAMTFDIPILLRTSIPPFMTKLKRLNVHFGDSLILAKQILKGERPALRLSDNTFSKASLGCLHSTLFDQSFPAHDALEDVKALRRILFESNLTLTSEIIVSKSNVMSCENALAVVQHMDLSYDRFQRFMGNLHNPDKNRSVISKSMANKIAESGMTFTDLVALFRQGGCEGIIAVLGLPPTTMRTSKPRVTKNRRILNAICSYFVSSV</sequence>
<dbReference type="Gene3D" id="3.30.420.10">
    <property type="entry name" value="Ribonuclease H-like superfamily/Ribonuclease H"/>
    <property type="match status" value="1"/>
</dbReference>
<comment type="caution">
    <text evidence="8">The sequence shown here is derived from an EMBL/GenBank/DDBJ whole genome shotgun (WGS) entry which is preliminary data.</text>
</comment>
<evidence type="ECO:0000313" key="9">
    <source>
        <dbReference type="Proteomes" id="UP001152795"/>
    </source>
</evidence>
<dbReference type="InterPro" id="IPR013520">
    <property type="entry name" value="Ribonucl_H"/>
</dbReference>
<name>A0A6S7IAV7_PARCT</name>
<dbReference type="InterPro" id="IPR057617">
    <property type="entry name" value="PML_C"/>
</dbReference>
<dbReference type="PANTHER" id="PTHR13058:SF22">
    <property type="entry name" value="EXODEOXYRIBONUCLEASE III"/>
    <property type="match status" value="1"/>
</dbReference>
<evidence type="ECO:0000256" key="3">
    <source>
        <dbReference type="ARBA" id="ARBA00022723"/>
    </source>
</evidence>
<keyword evidence="4" id="KW-0378">Hydrolase</keyword>
<dbReference type="Pfam" id="PF25244">
    <property type="entry name" value="PML_C"/>
    <property type="match status" value="1"/>
</dbReference>
<proteinExistence type="inferred from homology"/>
<dbReference type="GO" id="GO:0046872">
    <property type="term" value="F:metal ion binding"/>
    <property type="evidence" value="ECO:0007669"/>
    <property type="project" value="UniProtKB-KW"/>
</dbReference>
<organism evidence="8 9">
    <name type="scientific">Paramuricea clavata</name>
    <name type="common">Red gorgonian</name>
    <name type="synonym">Violescent sea-whip</name>
    <dbReference type="NCBI Taxonomy" id="317549"/>
    <lineage>
        <taxon>Eukaryota</taxon>
        <taxon>Metazoa</taxon>
        <taxon>Cnidaria</taxon>
        <taxon>Anthozoa</taxon>
        <taxon>Octocorallia</taxon>
        <taxon>Malacalcyonacea</taxon>
        <taxon>Plexauridae</taxon>
        <taxon>Paramuricea</taxon>
    </lineage>
</organism>
<dbReference type="GO" id="GO:0008296">
    <property type="term" value="F:3'-5'-DNA exonuclease activity"/>
    <property type="evidence" value="ECO:0007669"/>
    <property type="project" value="TreeGrafter"/>
</dbReference>
<dbReference type="InterPro" id="IPR036397">
    <property type="entry name" value="RNaseH_sf"/>
</dbReference>
<keyword evidence="6" id="KW-0460">Magnesium</keyword>
<dbReference type="SUPFAM" id="SSF53098">
    <property type="entry name" value="Ribonuclease H-like"/>
    <property type="match status" value="1"/>
</dbReference>
<reference evidence="8" key="1">
    <citation type="submission" date="2020-04" db="EMBL/GenBank/DDBJ databases">
        <authorList>
            <person name="Alioto T."/>
            <person name="Alioto T."/>
            <person name="Gomez Garrido J."/>
        </authorList>
    </citation>
    <scope>NUCLEOTIDE SEQUENCE</scope>
    <source>
        <strain evidence="8">A484AB</strain>
    </source>
</reference>
<evidence type="ECO:0000256" key="6">
    <source>
        <dbReference type="ARBA" id="ARBA00022842"/>
    </source>
</evidence>
<evidence type="ECO:0000256" key="1">
    <source>
        <dbReference type="ARBA" id="ARBA00001946"/>
    </source>
</evidence>
<keyword evidence="3" id="KW-0479">Metal-binding</keyword>
<keyword evidence="9" id="KW-1185">Reference proteome</keyword>
<dbReference type="OrthoDB" id="5976735at2759"/>
<keyword evidence="2" id="KW-0540">Nuclease</keyword>
<dbReference type="CDD" id="cd06127">
    <property type="entry name" value="DEDDh"/>
    <property type="match status" value="1"/>
</dbReference>
<dbReference type="AlphaFoldDB" id="A0A6S7IAV7"/>
<keyword evidence="5 8" id="KW-0269">Exonuclease</keyword>